<dbReference type="AlphaFoldDB" id="A0A1D3TV83"/>
<dbReference type="RefSeq" id="WP_091234775.1">
    <property type="nucleotide sequence ID" value="NZ_FMKA01000016.1"/>
</dbReference>
<reference evidence="1 2" key="1">
    <citation type="submission" date="2016-09" db="EMBL/GenBank/DDBJ databases">
        <authorList>
            <person name="Capua I."/>
            <person name="De Benedictis P."/>
            <person name="Joannis T."/>
            <person name="Lombin L.H."/>
            <person name="Cattoli G."/>
        </authorList>
    </citation>
    <scope>NUCLEOTIDE SEQUENCE [LARGE SCALE GENOMIC DNA]</scope>
    <source>
        <strain evidence="1 2">GluBS11</strain>
    </source>
</reference>
<organism evidence="1 2">
    <name type="scientific">Anaerobium acetethylicum</name>
    <dbReference type="NCBI Taxonomy" id="1619234"/>
    <lineage>
        <taxon>Bacteria</taxon>
        <taxon>Bacillati</taxon>
        <taxon>Bacillota</taxon>
        <taxon>Clostridia</taxon>
        <taxon>Lachnospirales</taxon>
        <taxon>Lachnospiraceae</taxon>
        <taxon>Anaerobium</taxon>
    </lineage>
</organism>
<dbReference type="PANTHER" id="PTHR37953:SF1">
    <property type="entry name" value="UPF0127 PROTEIN MJ1496"/>
    <property type="match status" value="1"/>
</dbReference>
<dbReference type="Proteomes" id="UP000199315">
    <property type="component" value="Unassembled WGS sequence"/>
</dbReference>
<dbReference type="OrthoDB" id="9813379at2"/>
<dbReference type="Gene3D" id="2.60.120.1140">
    <property type="entry name" value="Protein of unknown function DUF192"/>
    <property type="match status" value="1"/>
</dbReference>
<dbReference type="STRING" id="1619234.SAMN05421730_101611"/>
<keyword evidence="2" id="KW-1185">Reference proteome</keyword>
<evidence type="ECO:0000313" key="2">
    <source>
        <dbReference type="Proteomes" id="UP000199315"/>
    </source>
</evidence>
<dbReference type="PANTHER" id="PTHR37953">
    <property type="entry name" value="UPF0127 PROTEIN MJ1496"/>
    <property type="match status" value="1"/>
</dbReference>
<proteinExistence type="predicted"/>
<sequence length="119" mass="13458">MKKVKVYNASKNRIILGEAEIADTFFTRFRGLLGRKGLAADAGLIINPCNSVHMIGMRFPIDVIFVNRDNRICHIQHSMRKMSVSPVVRGARFVIEAPEGISKRLNIEMGDEIKIMIME</sequence>
<name>A0A1D3TV83_9FIRM</name>
<accession>A0A1D3TV83</accession>
<dbReference type="InterPro" id="IPR038695">
    <property type="entry name" value="Saro_0823-like_sf"/>
</dbReference>
<protein>
    <recommendedName>
        <fullName evidence="3">DUF192 domain-containing protein</fullName>
    </recommendedName>
</protein>
<evidence type="ECO:0000313" key="1">
    <source>
        <dbReference type="EMBL" id="SCP98041.1"/>
    </source>
</evidence>
<gene>
    <name evidence="1" type="ORF">SAMN05421730_101611</name>
</gene>
<dbReference type="InterPro" id="IPR003795">
    <property type="entry name" value="DUF192"/>
</dbReference>
<evidence type="ECO:0008006" key="3">
    <source>
        <dbReference type="Google" id="ProtNLM"/>
    </source>
</evidence>
<dbReference type="Pfam" id="PF02643">
    <property type="entry name" value="DUF192"/>
    <property type="match status" value="1"/>
</dbReference>
<dbReference type="EMBL" id="FMKA01000016">
    <property type="protein sequence ID" value="SCP98041.1"/>
    <property type="molecule type" value="Genomic_DNA"/>
</dbReference>